<dbReference type="PANTHER" id="PTHR43309">
    <property type="entry name" value="5-OXOPROLINASE SUBUNIT C"/>
    <property type="match status" value="1"/>
</dbReference>
<dbReference type="GO" id="GO:0016787">
    <property type="term" value="F:hydrolase activity"/>
    <property type="evidence" value="ECO:0007669"/>
    <property type="project" value="UniProtKB-KW"/>
</dbReference>
<dbReference type="InterPro" id="IPR029000">
    <property type="entry name" value="Cyclophilin-like_dom_sf"/>
</dbReference>
<dbReference type="PANTHER" id="PTHR43309:SF5">
    <property type="entry name" value="5-OXOPROLINASE SUBUNIT C"/>
    <property type="match status" value="1"/>
</dbReference>
<dbReference type="SMART" id="SM00797">
    <property type="entry name" value="AHS2"/>
    <property type="match status" value="1"/>
</dbReference>
<gene>
    <name evidence="5" type="ORF">D3273_22190</name>
</gene>
<dbReference type="GO" id="GO:0005524">
    <property type="term" value="F:ATP binding"/>
    <property type="evidence" value="ECO:0007669"/>
    <property type="project" value="UniProtKB-KW"/>
</dbReference>
<feature type="domain" description="Carboxyltransferase" evidence="4">
    <location>
        <begin position="62"/>
        <end position="339"/>
    </location>
</feature>
<protein>
    <submittedName>
        <fullName evidence="5">Biotin-dependent carboxyltransferase family protein</fullName>
    </submittedName>
</protein>
<keyword evidence="1" id="KW-0547">Nucleotide-binding</keyword>
<evidence type="ECO:0000259" key="4">
    <source>
        <dbReference type="SMART" id="SM00797"/>
    </source>
</evidence>
<dbReference type="Pfam" id="PF02626">
    <property type="entry name" value="CT_A_B"/>
    <property type="match status" value="1"/>
</dbReference>
<evidence type="ECO:0000256" key="2">
    <source>
        <dbReference type="ARBA" id="ARBA00022801"/>
    </source>
</evidence>
<dbReference type="GO" id="GO:0016740">
    <property type="term" value="F:transferase activity"/>
    <property type="evidence" value="ECO:0007669"/>
    <property type="project" value="UniProtKB-KW"/>
</dbReference>
<dbReference type="NCBIfam" id="TIGR00724">
    <property type="entry name" value="urea_amlyse_rel"/>
    <property type="match status" value="1"/>
</dbReference>
<accession>A0A4Q2U4Q6</accession>
<name>A0A4Q2U4Q6_9HYPH</name>
<reference evidence="5 6" key="2">
    <citation type="submission" date="2019-02" db="EMBL/GenBank/DDBJ databases">
        <title>'Lichenibacterium ramalinii' gen. nov. sp. nov., 'Lichenibacterium minor' gen. nov. sp. nov.</title>
        <authorList>
            <person name="Pankratov T."/>
        </authorList>
    </citation>
    <scope>NUCLEOTIDE SEQUENCE [LARGE SCALE GENOMIC DNA]</scope>
    <source>
        <strain evidence="5 6">RmlP026</strain>
    </source>
</reference>
<comment type="caution">
    <text evidence="5">The sequence shown here is derived from an EMBL/GenBank/DDBJ whole genome shotgun (WGS) entry which is preliminary data.</text>
</comment>
<dbReference type="Gene3D" id="2.40.100.10">
    <property type="entry name" value="Cyclophilin-like"/>
    <property type="match status" value="1"/>
</dbReference>
<evidence type="ECO:0000256" key="3">
    <source>
        <dbReference type="ARBA" id="ARBA00022840"/>
    </source>
</evidence>
<keyword evidence="3" id="KW-0067">ATP-binding</keyword>
<dbReference type="AlphaFoldDB" id="A0A4Q2U4Q6"/>
<dbReference type="EMBL" id="QYBB01000040">
    <property type="protein sequence ID" value="RYC29776.1"/>
    <property type="molecule type" value="Genomic_DNA"/>
</dbReference>
<organism evidence="5 6">
    <name type="scientific">Lichenibacterium minor</name>
    <dbReference type="NCBI Taxonomy" id="2316528"/>
    <lineage>
        <taxon>Bacteria</taxon>
        <taxon>Pseudomonadati</taxon>
        <taxon>Pseudomonadota</taxon>
        <taxon>Alphaproteobacteria</taxon>
        <taxon>Hyphomicrobiales</taxon>
        <taxon>Lichenihabitantaceae</taxon>
        <taxon>Lichenibacterium</taxon>
    </lineage>
</organism>
<sequence length="372" mass="39463">MQAGRPRSFPADLGRRTRPPLHFGRYGCHHGRCGEVGVTTLRIVTSGGASTIQDLGRPGYGRYGVPEAGAMDGLALRLANRLVGNADVEACVEFALIGGSYEATDGSCRVAVTGGDFAVTVQGRSLGAYRAIDLAPGDRLVVGQARSGVYGYLAVAGGFDVEPVLGSRSVHLRSGIGGAALTSPVSLALRQTSLPAGTPLALHRQFWPASDGPVRVVWGPQDDLFTERGKADFLRGPYRTTLQSDRMGYRLEGPPIEHAGDFNIVSDGIVLGSIQVPGNQQPLVLLADRQSTGGYPKIATVIASDIRHLVQRGLQVPFRFETVSLDEADSILRVAKSAFNDLFSRIGPISASDLFVSERLLGLNLIDGFVRG</sequence>
<dbReference type="InterPro" id="IPR052708">
    <property type="entry name" value="PxpC"/>
</dbReference>
<evidence type="ECO:0000256" key="1">
    <source>
        <dbReference type="ARBA" id="ARBA00022741"/>
    </source>
</evidence>
<proteinExistence type="predicted"/>
<dbReference type="Proteomes" id="UP000290759">
    <property type="component" value="Unassembled WGS sequence"/>
</dbReference>
<keyword evidence="2" id="KW-0378">Hydrolase</keyword>
<evidence type="ECO:0000313" key="6">
    <source>
        <dbReference type="Proteomes" id="UP000290759"/>
    </source>
</evidence>
<dbReference type="InterPro" id="IPR003778">
    <property type="entry name" value="CT_A_B"/>
</dbReference>
<dbReference type="SUPFAM" id="SSF50891">
    <property type="entry name" value="Cyclophilin-like"/>
    <property type="match status" value="1"/>
</dbReference>
<evidence type="ECO:0000313" key="5">
    <source>
        <dbReference type="EMBL" id="RYC29776.1"/>
    </source>
</evidence>
<dbReference type="OrthoDB" id="9768696at2"/>
<keyword evidence="5" id="KW-0808">Transferase</keyword>
<reference evidence="5 6" key="1">
    <citation type="submission" date="2018-12" db="EMBL/GenBank/DDBJ databases">
        <authorList>
            <person name="Grouzdev D.S."/>
            <person name="Krutkina M.S."/>
        </authorList>
    </citation>
    <scope>NUCLEOTIDE SEQUENCE [LARGE SCALE GENOMIC DNA]</scope>
    <source>
        <strain evidence="5 6">RmlP026</strain>
    </source>
</reference>
<keyword evidence="6" id="KW-1185">Reference proteome</keyword>